<keyword evidence="3" id="KW-1185">Reference proteome</keyword>
<dbReference type="Proteomes" id="UP001154078">
    <property type="component" value="Chromosome 1"/>
</dbReference>
<protein>
    <submittedName>
        <fullName evidence="2">Uncharacterized protein</fullName>
    </submittedName>
</protein>
<sequence>MRDAMEYMRRNASTIGNISGTESMSAIFRNYTAGNLNGRCAPKLITCSSFSQLDSSTWNIDMQELEYNPSKKDLTDAKIHHLLAEELVKPYRRVSIVFFYIDYISEVLNENGDTEPKSSREEWDSPITFTAKSSRVEMTRVTTPTATETMLPWKRDEEEGSAIQQSEFPAWASNKEYLAYNSPSATFLGGLENPRSSVIGLFRRESIGSEPISSTDSTPQRERRGSVGRNTVILIEDGADSDPLGVLQKQPTTSSIPTLPQPPQTPGQRRQVRRGSMLELSGSITRDTIPEETYSTSSLRRPSWLTQSRQRRPSFSRQQTVGLIGNVSSPSLSDSSESSVDEDVECLMKVGF</sequence>
<evidence type="ECO:0000313" key="2">
    <source>
        <dbReference type="EMBL" id="CAH0546992.1"/>
    </source>
</evidence>
<dbReference type="EMBL" id="OV121132">
    <property type="protein sequence ID" value="CAH0546992.1"/>
    <property type="molecule type" value="Genomic_DNA"/>
</dbReference>
<evidence type="ECO:0000313" key="3">
    <source>
        <dbReference type="Proteomes" id="UP001154078"/>
    </source>
</evidence>
<reference evidence="2" key="1">
    <citation type="submission" date="2021-12" db="EMBL/GenBank/DDBJ databases">
        <authorList>
            <person name="King R."/>
        </authorList>
    </citation>
    <scope>NUCLEOTIDE SEQUENCE</scope>
</reference>
<accession>A0A9P0AS30</accession>
<organism evidence="2 3">
    <name type="scientific">Brassicogethes aeneus</name>
    <name type="common">Rape pollen beetle</name>
    <name type="synonym">Meligethes aeneus</name>
    <dbReference type="NCBI Taxonomy" id="1431903"/>
    <lineage>
        <taxon>Eukaryota</taxon>
        <taxon>Metazoa</taxon>
        <taxon>Ecdysozoa</taxon>
        <taxon>Arthropoda</taxon>
        <taxon>Hexapoda</taxon>
        <taxon>Insecta</taxon>
        <taxon>Pterygota</taxon>
        <taxon>Neoptera</taxon>
        <taxon>Endopterygota</taxon>
        <taxon>Coleoptera</taxon>
        <taxon>Polyphaga</taxon>
        <taxon>Cucujiformia</taxon>
        <taxon>Nitidulidae</taxon>
        <taxon>Meligethinae</taxon>
        <taxon>Brassicogethes</taxon>
    </lineage>
</organism>
<proteinExistence type="predicted"/>
<dbReference type="AlphaFoldDB" id="A0A9P0AS30"/>
<evidence type="ECO:0000256" key="1">
    <source>
        <dbReference type="SAM" id="MobiDB-lite"/>
    </source>
</evidence>
<feature type="region of interest" description="Disordered" evidence="1">
    <location>
        <begin position="209"/>
        <end position="341"/>
    </location>
</feature>
<name>A0A9P0AS30_BRAAE</name>
<feature type="compositionally biased region" description="Polar residues" evidence="1">
    <location>
        <begin position="293"/>
        <end position="306"/>
    </location>
</feature>
<dbReference type="OrthoDB" id="196264at2759"/>
<gene>
    <name evidence="2" type="ORF">MELIAE_LOCUS1053</name>
</gene>
<feature type="compositionally biased region" description="Low complexity" evidence="1">
    <location>
        <begin position="327"/>
        <end position="338"/>
    </location>
</feature>